<evidence type="ECO:0000256" key="5">
    <source>
        <dbReference type="ARBA" id="ARBA00022547"/>
    </source>
</evidence>
<feature type="transmembrane region" description="Helical" evidence="13">
    <location>
        <begin position="56"/>
        <end position="75"/>
    </location>
</feature>
<dbReference type="Pfam" id="PF00119">
    <property type="entry name" value="ATP-synt_A"/>
    <property type="match status" value="1"/>
</dbReference>
<dbReference type="NCBIfam" id="TIGR01131">
    <property type="entry name" value="ATP_synt_6_or_A"/>
    <property type="match status" value="1"/>
</dbReference>
<gene>
    <name evidence="14" type="primary">atp6</name>
</gene>
<name>A0A1Y9TKP4_9LECA</name>
<dbReference type="PANTHER" id="PTHR11410">
    <property type="entry name" value="ATP SYNTHASE SUBUNIT A"/>
    <property type="match status" value="1"/>
</dbReference>
<dbReference type="InterPro" id="IPR023011">
    <property type="entry name" value="ATP_synth_F0_asu_AS"/>
</dbReference>
<dbReference type="Gene3D" id="1.20.120.220">
    <property type="entry name" value="ATP synthase, F0 complex, subunit A"/>
    <property type="match status" value="1"/>
</dbReference>
<dbReference type="RefSeq" id="YP_009370468.1">
    <property type="nucleotide sequence ID" value="NC_034790.1"/>
</dbReference>
<evidence type="ECO:0000256" key="3">
    <source>
        <dbReference type="ARBA" id="ARBA00021312"/>
    </source>
</evidence>
<feature type="transmembrane region" description="Helical" evidence="13">
    <location>
        <begin position="168"/>
        <end position="194"/>
    </location>
</feature>
<feature type="transmembrane region" description="Helical" evidence="13">
    <location>
        <begin position="251"/>
        <end position="269"/>
    </location>
</feature>
<dbReference type="PRINTS" id="PR00123">
    <property type="entry name" value="ATPASEA"/>
</dbReference>
<evidence type="ECO:0000256" key="12">
    <source>
        <dbReference type="RuleBase" id="RU004450"/>
    </source>
</evidence>
<dbReference type="NCBIfam" id="NF004482">
    <property type="entry name" value="PRK05815.2-4"/>
    <property type="match status" value="1"/>
</dbReference>
<evidence type="ECO:0000256" key="13">
    <source>
        <dbReference type="SAM" id="Phobius"/>
    </source>
</evidence>
<evidence type="ECO:0000256" key="11">
    <source>
        <dbReference type="ARBA" id="ARBA00023310"/>
    </source>
</evidence>
<organism evidence="14">
    <name type="scientific">Gomphillus americanus</name>
    <dbReference type="NCBI Taxonomy" id="1940652"/>
    <lineage>
        <taxon>Eukaryota</taxon>
        <taxon>Fungi</taxon>
        <taxon>Dikarya</taxon>
        <taxon>Ascomycota</taxon>
        <taxon>Pezizomycotina</taxon>
        <taxon>Lecanoromycetes</taxon>
        <taxon>OSLEUM clade</taxon>
        <taxon>Ostropomycetidae</taxon>
        <taxon>Ostropales</taxon>
        <taxon>Graphidaceae</taxon>
        <taxon>Gomphilloideae</taxon>
        <taxon>Gomphillus</taxon>
    </lineage>
</organism>
<keyword evidence="5" id="KW-0138">CF(0)</keyword>
<proteinExistence type="inferred from homology"/>
<dbReference type="FunFam" id="1.20.120.220:FF:000003">
    <property type="entry name" value="ATP synthase subunit a"/>
    <property type="match status" value="1"/>
</dbReference>
<feature type="transmembrane region" description="Helical" evidence="13">
    <location>
        <begin position="142"/>
        <end position="162"/>
    </location>
</feature>
<keyword evidence="8 13" id="KW-1133">Transmembrane helix</keyword>
<evidence type="ECO:0000256" key="2">
    <source>
        <dbReference type="ARBA" id="ARBA00006810"/>
    </source>
</evidence>
<comment type="similarity">
    <text evidence="2">Belongs to the ATPase A chain family.</text>
</comment>
<evidence type="ECO:0000256" key="9">
    <source>
        <dbReference type="ARBA" id="ARBA00023065"/>
    </source>
</evidence>
<keyword evidence="11" id="KW-0066">ATP synthesis</keyword>
<evidence type="ECO:0000256" key="1">
    <source>
        <dbReference type="ARBA" id="ARBA00004448"/>
    </source>
</evidence>
<dbReference type="InterPro" id="IPR045083">
    <property type="entry name" value="ATP_synth_F0_asu_bact/mt"/>
</dbReference>
<dbReference type="HAMAP" id="MF_01393">
    <property type="entry name" value="ATP_synth_a_bact"/>
    <property type="match status" value="1"/>
</dbReference>
<protein>
    <recommendedName>
        <fullName evidence="3 12">ATP synthase subunit a</fullName>
    </recommendedName>
</protein>
<keyword evidence="9" id="KW-0406">Ion transport</keyword>
<dbReference type="GO" id="GO:0045259">
    <property type="term" value="C:proton-transporting ATP synthase complex"/>
    <property type="evidence" value="ECO:0007669"/>
    <property type="project" value="UniProtKB-KW"/>
</dbReference>
<dbReference type="PROSITE" id="PS00449">
    <property type="entry name" value="ATPASE_A"/>
    <property type="match status" value="1"/>
</dbReference>
<dbReference type="PANTHER" id="PTHR11410:SF0">
    <property type="entry name" value="ATP SYNTHASE SUBUNIT A"/>
    <property type="match status" value="1"/>
</dbReference>
<dbReference type="GO" id="GO:0046933">
    <property type="term" value="F:proton-transporting ATP synthase activity, rotational mechanism"/>
    <property type="evidence" value="ECO:0007669"/>
    <property type="project" value="TreeGrafter"/>
</dbReference>
<dbReference type="AlphaFoldDB" id="A0A1Y9TKP4"/>
<keyword evidence="10 13" id="KW-0472">Membrane</keyword>
<evidence type="ECO:0000256" key="4">
    <source>
        <dbReference type="ARBA" id="ARBA00022448"/>
    </source>
</evidence>
<keyword evidence="4" id="KW-0813">Transport</keyword>
<feature type="transmembrane region" description="Helical" evidence="13">
    <location>
        <begin position="214"/>
        <end position="245"/>
    </location>
</feature>
<dbReference type="EMBL" id="KY353115">
    <property type="protein sequence ID" value="ARO90073.1"/>
    <property type="molecule type" value="Genomic_DNA"/>
</dbReference>
<feature type="transmembrane region" description="Helical" evidence="13">
    <location>
        <begin position="111"/>
        <end position="130"/>
    </location>
</feature>
<dbReference type="CDD" id="cd00310">
    <property type="entry name" value="ATP-synt_Fo_a_6"/>
    <property type="match status" value="1"/>
</dbReference>
<accession>A0A1Y9TKP4</accession>
<keyword evidence="14" id="KW-0496">Mitochondrion</keyword>
<evidence type="ECO:0000313" key="14">
    <source>
        <dbReference type="EMBL" id="ARO90073.1"/>
    </source>
</evidence>
<evidence type="ECO:0000256" key="7">
    <source>
        <dbReference type="ARBA" id="ARBA00022781"/>
    </source>
</evidence>
<keyword evidence="6 13" id="KW-0812">Transmembrane</keyword>
<comment type="subcellular location">
    <subcellularLocation>
        <location evidence="1 12">Mitochondrion inner membrane</location>
        <topology evidence="1 12">Multi-pass membrane protein</topology>
    </subcellularLocation>
</comment>
<dbReference type="GO" id="GO:0005743">
    <property type="term" value="C:mitochondrial inner membrane"/>
    <property type="evidence" value="ECO:0007669"/>
    <property type="project" value="UniProtKB-SubCell"/>
</dbReference>
<dbReference type="GeneID" id="32887719"/>
<sequence>MTPVKADIYPEIPNPIVDGIEIVISTFSPLDQFEIRDLIGVKAPIFFNTQIFLTNISMYLCLGTVIAIALNVIALNKEKTVANSWSLSLESIYATVHSIVVSQINYVSGQIYFPFIYVLFSFILINNLIGMMPYSFASTSHLIFTLALSFTIVLGATFLGFNKHGWKFFSLFVPAGCPLGLLPLLVLIEFISYLSRNVSLGLRLGANIMSGHMLLNILSGFCYNIMLSGFVFLIIGLIPLAFIIAFSGLELGIAFIQAQVFVVLTCSYIKDALDLH</sequence>
<evidence type="ECO:0000256" key="6">
    <source>
        <dbReference type="ARBA" id="ARBA00022692"/>
    </source>
</evidence>
<reference evidence="14" key="1">
    <citation type="submission" date="2016-12" db="EMBL/GenBank/DDBJ databases">
        <title>The complete mitochondrial genome of the lichenized fungus Gomphillus americanus.</title>
        <authorList>
            <person name="Morgenstern J.L."/>
            <person name="Keepers K.G."/>
            <person name="Pogoda C.S."/>
            <person name="Tripp E.A."/>
            <person name="Lendemer J.C."/>
            <person name="Kane N.C."/>
        </authorList>
    </citation>
    <scope>NUCLEOTIDE SEQUENCE</scope>
</reference>
<evidence type="ECO:0000256" key="10">
    <source>
        <dbReference type="ARBA" id="ARBA00023136"/>
    </source>
</evidence>
<dbReference type="InterPro" id="IPR000568">
    <property type="entry name" value="ATP_synth_F0_asu"/>
</dbReference>
<feature type="transmembrane region" description="Helical" evidence="13">
    <location>
        <begin position="87"/>
        <end position="105"/>
    </location>
</feature>
<evidence type="ECO:0000256" key="8">
    <source>
        <dbReference type="ARBA" id="ARBA00022989"/>
    </source>
</evidence>
<keyword evidence="7" id="KW-0375">Hydrogen ion transport</keyword>
<dbReference type="SUPFAM" id="SSF81336">
    <property type="entry name" value="F1F0 ATP synthase subunit A"/>
    <property type="match status" value="1"/>
</dbReference>
<dbReference type="InterPro" id="IPR035908">
    <property type="entry name" value="F0_ATP_A_sf"/>
</dbReference>
<geneLocation type="mitochondrion" evidence="14"/>